<evidence type="ECO:0000313" key="1">
    <source>
        <dbReference type="Proteomes" id="UP000887579"/>
    </source>
</evidence>
<accession>A0AC34FSH2</accession>
<dbReference type="WBParaSite" id="ES5_v2.g20084.t1">
    <property type="protein sequence ID" value="ES5_v2.g20084.t1"/>
    <property type="gene ID" value="ES5_v2.g20084"/>
</dbReference>
<evidence type="ECO:0000313" key="2">
    <source>
        <dbReference type="WBParaSite" id="ES5_v2.g20084.t1"/>
    </source>
</evidence>
<organism evidence="1 2">
    <name type="scientific">Panagrolaimus sp. ES5</name>
    <dbReference type="NCBI Taxonomy" id="591445"/>
    <lineage>
        <taxon>Eukaryota</taxon>
        <taxon>Metazoa</taxon>
        <taxon>Ecdysozoa</taxon>
        <taxon>Nematoda</taxon>
        <taxon>Chromadorea</taxon>
        <taxon>Rhabditida</taxon>
        <taxon>Tylenchina</taxon>
        <taxon>Panagrolaimomorpha</taxon>
        <taxon>Panagrolaimoidea</taxon>
        <taxon>Panagrolaimidae</taxon>
        <taxon>Panagrolaimus</taxon>
    </lineage>
</organism>
<protein>
    <submittedName>
        <fullName evidence="2">Uncharacterized protein</fullName>
    </submittedName>
</protein>
<reference evidence="2" key="1">
    <citation type="submission" date="2022-11" db="UniProtKB">
        <authorList>
            <consortium name="WormBaseParasite"/>
        </authorList>
    </citation>
    <scope>IDENTIFICATION</scope>
</reference>
<dbReference type="Proteomes" id="UP000887579">
    <property type="component" value="Unplaced"/>
</dbReference>
<sequence>MDPNKCKSLVLFYPKPIKFHESCIPQVFDIPLTTMKYIWTNPSSPEVYQKLIKSCKFFFVKNPILVISNANYDNYTGWTYCNKDECDNECFLSKHINIDINNLFYKIWIVKRFCVDTNESSIFASRLISKICRYDVKELKLCNQWIQYDKLKFLSKGVKKCSLYWNFIRDSNGEEVALENIIQLFSKAEKIHMNFGNYSRNAACKSYDDFIDACKTVKNVALFSVPNVFSVPDFYQHLKTSKCRSKIYICSWNPIERLDEVIDEILSTTQFSFVPPVLYYSHIDYTKLEIMKQRQEFASLI</sequence>
<proteinExistence type="predicted"/>
<name>A0AC34FSH2_9BILA</name>